<dbReference type="GO" id="GO:0034727">
    <property type="term" value="P:piecemeal microautophagy of the nucleus"/>
    <property type="evidence" value="ECO:0007669"/>
    <property type="project" value="TreeGrafter"/>
</dbReference>
<evidence type="ECO:0000256" key="4">
    <source>
        <dbReference type="ARBA" id="ARBA00022490"/>
    </source>
</evidence>
<evidence type="ECO:0000256" key="1">
    <source>
        <dbReference type="ARBA" id="ARBA00004496"/>
    </source>
</evidence>
<protein>
    <recommendedName>
        <fullName evidence="13">Cysteine protease</fullName>
        <ecNumber evidence="13">3.4.22.-</ecNumber>
    </recommendedName>
</protein>
<dbReference type="InterPro" id="IPR038765">
    <property type="entry name" value="Papain-like_cys_pep_sf"/>
</dbReference>
<dbReference type="AlphaFoldDB" id="A0AAW2XAT1"/>
<dbReference type="GO" id="GO:0019786">
    <property type="term" value="F:protein-phosphatidylethanolamide deconjugating activity"/>
    <property type="evidence" value="ECO:0007669"/>
    <property type="project" value="InterPro"/>
</dbReference>
<keyword evidence="8 13" id="KW-0653">Protein transport</keyword>
<dbReference type="GO" id="GO:0000423">
    <property type="term" value="P:mitophagy"/>
    <property type="evidence" value="ECO:0007669"/>
    <property type="project" value="TreeGrafter"/>
</dbReference>
<keyword evidence="9 13" id="KW-0072">Autophagy</keyword>
<evidence type="ECO:0000256" key="13">
    <source>
        <dbReference type="RuleBase" id="RU363115"/>
    </source>
</evidence>
<keyword evidence="3" id="KW-0813">Transport</keyword>
<name>A0AAW2XAT1_9LAMI</name>
<evidence type="ECO:0000256" key="6">
    <source>
        <dbReference type="ARBA" id="ARBA00022801"/>
    </source>
</evidence>
<keyword evidence="4 13" id="KW-0963">Cytoplasm</keyword>
<evidence type="ECO:0000256" key="9">
    <source>
        <dbReference type="ARBA" id="ARBA00023006"/>
    </source>
</evidence>
<organism evidence="16">
    <name type="scientific">Sesamum latifolium</name>
    <dbReference type="NCBI Taxonomy" id="2727402"/>
    <lineage>
        <taxon>Eukaryota</taxon>
        <taxon>Viridiplantae</taxon>
        <taxon>Streptophyta</taxon>
        <taxon>Embryophyta</taxon>
        <taxon>Tracheophyta</taxon>
        <taxon>Spermatophyta</taxon>
        <taxon>Magnoliopsida</taxon>
        <taxon>eudicotyledons</taxon>
        <taxon>Gunneridae</taxon>
        <taxon>Pentapetalae</taxon>
        <taxon>asterids</taxon>
        <taxon>lamiids</taxon>
        <taxon>Lamiales</taxon>
        <taxon>Pedaliaceae</taxon>
        <taxon>Sesamum</taxon>
    </lineage>
</organism>
<evidence type="ECO:0000256" key="10">
    <source>
        <dbReference type="ARBA" id="ARBA00029362"/>
    </source>
</evidence>
<feature type="region of interest" description="Disordered" evidence="14">
    <location>
        <begin position="159"/>
        <end position="181"/>
    </location>
</feature>
<dbReference type="GO" id="GO:0016485">
    <property type="term" value="P:protein processing"/>
    <property type="evidence" value="ECO:0007669"/>
    <property type="project" value="TreeGrafter"/>
</dbReference>
<dbReference type="SUPFAM" id="SSF54001">
    <property type="entry name" value="Cysteine proteinases"/>
    <property type="match status" value="1"/>
</dbReference>
<comment type="similarity">
    <text evidence="2 13">Belongs to the peptidase C54 family.</text>
</comment>
<comment type="caution">
    <text evidence="16">The sequence shown here is derived from an EMBL/GenBank/DDBJ whole genome shotgun (WGS) entry which is preliminary data.</text>
</comment>
<accession>A0AAW2XAT1</accession>
<reference evidence="16" key="2">
    <citation type="journal article" date="2024" name="Plant">
        <title>Genomic evolution and insights into agronomic trait innovations of Sesamum species.</title>
        <authorList>
            <person name="Miao H."/>
            <person name="Wang L."/>
            <person name="Qu L."/>
            <person name="Liu H."/>
            <person name="Sun Y."/>
            <person name="Le M."/>
            <person name="Wang Q."/>
            <person name="Wei S."/>
            <person name="Zheng Y."/>
            <person name="Lin W."/>
            <person name="Duan Y."/>
            <person name="Cao H."/>
            <person name="Xiong S."/>
            <person name="Wang X."/>
            <person name="Wei L."/>
            <person name="Li C."/>
            <person name="Ma Q."/>
            <person name="Ju M."/>
            <person name="Zhao R."/>
            <person name="Li G."/>
            <person name="Mu C."/>
            <person name="Tian Q."/>
            <person name="Mei H."/>
            <person name="Zhang T."/>
            <person name="Gao T."/>
            <person name="Zhang H."/>
        </authorList>
    </citation>
    <scope>NUCLEOTIDE SEQUENCE</scope>
    <source>
        <strain evidence="16">KEN1</strain>
    </source>
</reference>
<evidence type="ECO:0000256" key="2">
    <source>
        <dbReference type="ARBA" id="ARBA00010958"/>
    </source>
</evidence>
<comment type="function">
    <text evidence="12">Cysteine protease that plays a key role in autophagy by mediating both proteolytic activation and delipidation of ATG8 family proteins. The protease activity is required for proteolytic activation of ATG8 family proteins: cleaves the C-terminal amino acid of ATG8 proteins to reveal a C-terminal glycine. Exposure of the glycine at the C-terminus is essential for ATG8 proteins conjugation to phosphatidylethanolamine (PE) and insertion to membranes, which is necessary for autophagy. In addition to the protease activity, also mediates delipidation of PE-conjugated ATG8 proteins.</text>
</comment>
<dbReference type="Pfam" id="PF03416">
    <property type="entry name" value="Peptidase_C54"/>
    <property type="match status" value="1"/>
</dbReference>
<dbReference type="GO" id="GO:0035973">
    <property type="term" value="P:aggrephagy"/>
    <property type="evidence" value="ECO:0007669"/>
    <property type="project" value="TreeGrafter"/>
</dbReference>
<dbReference type="PANTHER" id="PTHR22624:SF49">
    <property type="entry name" value="CYSTEINE PROTEASE"/>
    <property type="match status" value="1"/>
</dbReference>
<evidence type="ECO:0000256" key="3">
    <source>
        <dbReference type="ARBA" id="ARBA00022448"/>
    </source>
</evidence>
<dbReference type="GO" id="GO:0015031">
    <property type="term" value="P:protein transport"/>
    <property type="evidence" value="ECO:0007669"/>
    <property type="project" value="UniProtKB-KW"/>
</dbReference>
<evidence type="ECO:0000256" key="8">
    <source>
        <dbReference type="ARBA" id="ARBA00022927"/>
    </source>
</evidence>
<keyword evidence="7" id="KW-0788">Thiol protease</keyword>
<comment type="subcellular location">
    <subcellularLocation>
        <location evidence="1 13">Cytoplasm</location>
    </subcellularLocation>
</comment>
<dbReference type="GO" id="GO:0005737">
    <property type="term" value="C:cytoplasm"/>
    <property type="evidence" value="ECO:0007669"/>
    <property type="project" value="UniProtKB-SubCell"/>
</dbReference>
<sequence>MERKEIFCRANVQFSKFPKYLPLLSATFTFPQSLGLLGGKPGASTYIVGVQDEKAFYLDPHDVQQVAHVKTDDLDADTSSYHCNVLRHMPLESIDSSLAIGFYCRNKSDFDDFCSRASELIDQSNGAPLFTIAESRSNPSPASYRSTAKDDAICTQDFDPLDKLPTGGSENFTQDDEWQLL</sequence>
<dbReference type="EC" id="3.4.22.-" evidence="13"/>
<evidence type="ECO:0000256" key="14">
    <source>
        <dbReference type="SAM" id="MobiDB-lite"/>
    </source>
</evidence>
<dbReference type="InterPro" id="IPR005078">
    <property type="entry name" value="Peptidase_C54"/>
</dbReference>
<evidence type="ECO:0000313" key="16">
    <source>
        <dbReference type="EMBL" id="KAL0449882.1"/>
    </source>
</evidence>
<dbReference type="EMBL" id="JACGWN010000005">
    <property type="protein sequence ID" value="KAL0449882.1"/>
    <property type="molecule type" value="Genomic_DNA"/>
</dbReference>
<evidence type="ECO:0000256" key="12">
    <source>
        <dbReference type="ARBA" id="ARBA00045891"/>
    </source>
</evidence>
<reference evidence="16" key="1">
    <citation type="submission" date="2020-06" db="EMBL/GenBank/DDBJ databases">
        <authorList>
            <person name="Li T."/>
            <person name="Hu X."/>
            <person name="Zhang T."/>
            <person name="Song X."/>
            <person name="Zhang H."/>
            <person name="Dai N."/>
            <person name="Sheng W."/>
            <person name="Hou X."/>
            <person name="Wei L."/>
        </authorList>
    </citation>
    <scope>NUCLEOTIDE SEQUENCE</scope>
    <source>
        <strain evidence="16">KEN1</strain>
        <tissue evidence="16">Leaf</tissue>
    </source>
</reference>
<proteinExistence type="inferred from homology"/>
<gene>
    <name evidence="16" type="ORF">Slati_1544600</name>
</gene>
<evidence type="ECO:0000256" key="5">
    <source>
        <dbReference type="ARBA" id="ARBA00022670"/>
    </source>
</evidence>
<dbReference type="GO" id="GO:0000045">
    <property type="term" value="P:autophagosome assembly"/>
    <property type="evidence" value="ECO:0007669"/>
    <property type="project" value="TreeGrafter"/>
</dbReference>
<keyword evidence="6 13" id="KW-0378">Hydrolase</keyword>
<evidence type="ECO:0000256" key="7">
    <source>
        <dbReference type="ARBA" id="ARBA00022807"/>
    </source>
</evidence>
<evidence type="ECO:0000259" key="15">
    <source>
        <dbReference type="Pfam" id="PF03416"/>
    </source>
</evidence>
<comment type="subunit">
    <text evidence="11">Interacts with ATG8.</text>
</comment>
<dbReference type="PANTHER" id="PTHR22624">
    <property type="entry name" value="CYSTEINE PROTEASE ATG4"/>
    <property type="match status" value="1"/>
</dbReference>
<keyword evidence="5 13" id="KW-0645">Protease</keyword>
<feature type="domain" description="Peptidase C54 catalytic" evidence="15">
    <location>
        <begin position="18"/>
        <end position="116"/>
    </location>
</feature>
<dbReference type="InterPro" id="IPR046792">
    <property type="entry name" value="Peptidase_C54_cat"/>
</dbReference>
<evidence type="ECO:0000256" key="11">
    <source>
        <dbReference type="ARBA" id="ARBA00038724"/>
    </source>
</evidence>
<dbReference type="GO" id="GO:0004197">
    <property type="term" value="F:cysteine-type endopeptidase activity"/>
    <property type="evidence" value="ECO:0007669"/>
    <property type="project" value="TreeGrafter"/>
</dbReference>
<comment type="catalytic activity">
    <reaction evidence="10">
        <text>[protein]-C-terminal L-amino acid-glycyl-phosphatidylethanolamide + H2O = [protein]-C-terminal L-amino acid-glycine + a 1,2-diacyl-sn-glycero-3-phosphoethanolamine</text>
        <dbReference type="Rhea" id="RHEA:67548"/>
        <dbReference type="Rhea" id="RHEA-COMP:17323"/>
        <dbReference type="Rhea" id="RHEA-COMP:17324"/>
        <dbReference type="ChEBI" id="CHEBI:15377"/>
        <dbReference type="ChEBI" id="CHEBI:64612"/>
        <dbReference type="ChEBI" id="CHEBI:172940"/>
        <dbReference type="ChEBI" id="CHEBI:172941"/>
    </reaction>
    <physiologicalReaction direction="left-to-right" evidence="10">
        <dbReference type="Rhea" id="RHEA:67549"/>
    </physiologicalReaction>
</comment>